<dbReference type="Proteomes" id="UP000813824">
    <property type="component" value="Unassembled WGS sequence"/>
</dbReference>
<dbReference type="PANTHER" id="PTHR20835:SF0">
    <property type="entry name" value="E3 UBIQUITIN-PROTEIN LIGASE PPP1R11"/>
    <property type="match status" value="1"/>
</dbReference>
<dbReference type="OrthoDB" id="307488at2759"/>
<name>A0A8K0UE09_9AGAR</name>
<comment type="similarity">
    <text evidence="1 2">Belongs to the YPI1 family.</text>
</comment>
<keyword evidence="5" id="KW-1185">Reference proteome</keyword>
<feature type="compositionally biased region" description="Basic residues" evidence="3">
    <location>
        <begin position="111"/>
        <end position="127"/>
    </location>
</feature>
<evidence type="ECO:0000256" key="2">
    <source>
        <dbReference type="RuleBase" id="RU367162"/>
    </source>
</evidence>
<dbReference type="GO" id="GO:0005634">
    <property type="term" value="C:nucleus"/>
    <property type="evidence" value="ECO:0007669"/>
    <property type="project" value="UniProtKB-SubCell"/>
</dbReference>
<dbReference type="AlphaFoldDB" id="A0A8K0UE09"/>
<dbReference type="GO" id="GO:0008157">
    <property type="term" value="F:protein phosphatase 1 binding"/>
    <property type="evidence" value="ECO:0007669"/>
    <property type="project" value="TreeGrafter"/>
</dbReference>
<keyword evidence="2" id="KW-0539">Nucleus</keyword>
<organism evidence="4 5">
    <name type="scientific">Cristinia sonorae</name>
    <dbReference type="NCBI Taxonomy" id="1940300"/>
    <lineage>
        <taxon>Eukaryota</taxon>
        <taxon>Fungi</taxon>
        <taxon>Dikarya</taxon>
        <taxon>Basidiomycota</taxon>
        <taxon>Agaricomycotina</taxon>
        <taxon>Agaricomycetes</taxon>
        <taxon>Agaricomycetidae</taxon>
        <taxon>Agaricales</taxon>
        <taxon>Pleurotineae</taxon>
        <taxon>Stephanosporaceae</taxon>
        <taxon>Cristinia</taxon>
    </lineage>
</organism>
<feature type="compositionally biased region" description="Low complexity" evidence="3">
    <location>
        <begin position="1"/>
        <end position="13"/>
    </location>
</feature>
<evidence type="ECO:0000256" key="3">
    <source>
        <dbReference type="SAM" id="MobiDB-lite"/>
    </source>
</evidence>
<sequence>MAFTSTRSRPSTSAPGDGSRTITLRDDQPREEGSEGDSSHEPSHSEVGRLTLRGGRSRPRVVWSEDTVDNEGAGKKSSKICCVYHKPKRFDESSSDESSESESDSSCGGHNHSHGGARRRKRRHHQHRAEGESGGDATKSREGEGAVVHELSSDEEEVNRYERGPGKAKKGKGAARE</sequence>
<comment type="subcellular location">
    <subcellularLocation>
        <location evidence="2">Nucleus</location>
    </subcellularLocation>
</comment>
<dbReference type="EMBL" id="JAEVFJ010000071">
    <property type="protein sequence ID" value="KAH8074807.1"/>
    <property type="molecule type" value="Genomic_DNA"/>
</dbReference>
<protein>
    <recommendedName>
        <fullName evidence="2">Type 1 phosphatases regulator</fullName>
    </recommendedName>
</protein>
<dbReference type="InterPro" id="IPR011107">
    <property type="entry name" value="PPI_Ypi1"/>
</dbReference>
<feature type="region of interest" description="Disordered" evidence="3">
    <location>
        <begin position="1"/>
        <end position="177"/>
    </location>
</feature>
<gene>
    <name evidence="4" type="ORF">BXZ70DRAFT_902791</name>
</gene>
<feature type="compositionally biased region" description="Basic and acidic residues" evidence="3">
    <location>
        <begin position="23"/>
        <end position="47"/>
    </location>
</feature>
<reference evidence="4" key="1">
    <citation type="journal article" date="2021" name="New Phytol.">
        <title>Evolutionary innovations through gain and loss of genes in the ectomycorrhizal Boletales.</title>
        <authorList>
            <person name="Wu G."/>
            <person name="Miyauchi S."/>
            <person name="Morin E."/>
            <person name="Kuo A."/>
            <person name="Drula E."/>
            <person name="Varga T."/>
            <person name="Kohler A."/>
            <person name="Feng B."/>
            <person name="Cao Y."/>
            <person name="Lipzen A."/>
            <person name="Daum C."/>
            <person name="Hundley H."/>
            <person name="Pangilinan J."/>
            <person name="Johnson J."/>
            <person name="Barry K."/>
            <person name="LaButti K."/>
            <person name="Ng V."/>
            <person name="Ahrendt S."/>
            <person name="Min B."/>
            <person name="Choi I.G."/>
            <person name="Park H."/>
            <person name="Plett J.M."/>
            <person name="Magnuson J."/>
            <person name="Spatafora J.W."/>
            <person name="Nagy L.G."/>
            <person name="Henrissat B."/>
            <person name="Grigoriev I.V."/>
            <person name="Yang Z.L."/>
            <person name="Xu J."/>
            <person name="Martin F.M."/>
        </authorList>
    </citation>
    <scope>NUCLEOTIDE SEQUENCE</scope>
    <source>
        <strain evidence="4">KKN 215</strain>
    </source>
</reference>
<evidence type="ECO:0000313" key="5">
    <source>
        <dbReference type="Proteomes" id="UP000813824"/>
    </source>
</evidence>
<comment type="caution">
    <text evidence="4">The sequence shown here is derived from an EMBL/GenBank/DDBJ whole genome shotgun (WGS) entry which is preliminary data.</text>
</comment>
<feature type="compositionally biased region" description="Acidic residues" evidence="3">
    <location>
        <begin position="93"/>
        <end position="103"/>
    </location>
</feature>
<dbReference type="PANTHER" id="PTHR20835">
    <property type="entry name" value="E3 UBIQUITIN-PROTEIN LIGASE PPP1R11-RELATED"/>
    <property type="match status" value="1"/>
</dbReference>
<proteinExistence type="inferred from homology"/>
<feature type="compositionally biased region" description="Basic residues" evidence="3">
    <location>
        <begin position="166"/>
        <end position="177"/>
    </location>
</feature>
<comment type="function">
    <text evidence="2">Regulator of type 1 phosphatases which maintains protein phosphatase activity under strict control.</text>
</comment>
<dbReference type="Pfam" id="PF07491">
    <property type="entry name" value="PPI_Ypi1"/>
    <property type="match status" value="1"/>
</dbReference>
<accession>A0A8K0UE09</accession>
<dbReference type="GO" id="GO:0004865">
    <property type="term" value="F:protein serine/threonine phosphatase inhibitor activity"/>
    <property type="evidence" value="ECO:0007669"/>
    <property type="project" value="UniProtKB-UniRule"/>
</dbReference>
<evidence type="ECO:0000256" key="1">
    <source>
        <dbReference type="ARBA" id="ARBA00005605"/>
    </source>
</evidence>
<evidence type="ECO:0000313" key="4">
    <source>
        <dbReference type="EMBL" id="KAH8074807.1"/>
    </source>
</evidence>